<evidence type="ECO:0000313" key="2">
    <source>
        <dbReference type="EMBL" id="HAE47780.1"/>
    </source>
</evidence>
<protein>
    <submittedName>
        <fullName evidence="3">MarR family transcriptional regulator</fullName>
    </submittedName>
</protein>
<dbReference type="GeneID" id="97240082"/>
<sequence>MQPVEELRYLILAAQREAYRQLADRLRPLGLTPSQAEVLTVLAQREPLSLVDLGELLVCETGSPSRLVNGLVEHGLVRRDRSDTDRRMITLTLTDRGRSQVQRLTDIDRQYHADMSRRLNGDDLDHVTRALWQLVGDRPAGRALQKRR</sequence>
<feature type="domain" description="HTH marR-type" evidence="1">
    <location>
        <begin position="4"/>
        <end position="136"/>
    </location>
</feature>
<dbReference type="GO" id="GO:0006950">
    <property type="term" value="P:response to stress"/>
    <property type="evidence" value="ECO:0007669"/>
    <property type="project" value="TreeGrafter"/>
</dbReference>
<accession>A0A162LT45</accession>
<evidence type="ECO:0000259" key="1">
    <source>
        <dbReference type="PROSITE" id="PS50995"/>
    </source>
</evidence>
<dbReference type="Proteomes" id="UP000075787">
    <property type="component" value="Unassembled WGS sequence"/>
</dbReference>
<dbReference type="AlphaFoldDB" id="A0A162LT45"/>
<dbReference type="PANTHER" id="PTHR33164:SF101">
    <property type="entry name" value="TRANSCRIPTIONAL REPRESSOR MPRA"/>
    <property type="match status" value="1"/>
</dbReference>
<evidence type="ECO:0000313" key="5">
    <source>
        <dbReference type="Proteomes" id="UP000257706"/>
    </source>
</evidence>
<gene>
    <name evidence="3" type="ORF">AUP44_21150</name>
    <name evidence="2" type="ORF">DCK97_10210</name>
</gene>
<comment type="caution">
    <text evidence="3">The sequence shown here is derived from an EMBL/GenBank/DDBJ whole genome shotgun (WGS) entry which is preliminary data.</text>
</comment>
<dbReference type="Pfam" id="PF12802">
    <property type="entry name" value="MarR_2"/>
    <property type="match status" value="1"/>
</dbReference>
<organism evidence="3 4">
    <name type="scientific">Tistrella mobilis</name>
    <dbReference type="NCBI Taxonomy" id="171437"/>
    <lineage>
        <taxon>Bacteria</taxon>
        <taxon>Pseudomonadati</taxon>
        <taxon>Pseudomonadota</taxon>
        <taxon>Alphaproteobacteria</taxon>
        <taxon>Geminicoccales</taxon>
        <taxon>Geminicoccaceae</taxon>
        <taxon>Tistrella</taxon>
    </lineage>
</organism>
<dbReference type="Proteomes" id="UP000257706">
    <property type="component" value="Unassembled WGS sequence"/>
</dbReference>
<dbReference type="InterPro" id="IPR039422">
    <property type="entry name" value="MarR/SlyA-like"/>
</dbReference>
<dbReference type="PANTHER" id="PTHR33164">
    <property type="entry name" value="TRANSCRIPTIONAL REGULATOR, MARR FAMILY"/>
    <property type="match status" value="1"/>
</dbReference>
<dbReference type="SUPFAM" id="SSF46785">
    <property type="entry name" value="Winged helix' DNA-binding domain"/>
    <property type="match status" value="1"/>
</dbReference>
<dbReference type="RefSeq" id="WP_062761698.1">
    <property type="nucleotide sequence ID" value="NZ_CP121013.1"/>
</dbReference>
<dbReference type="Gene3D" id="1.10.10.10">
    <property type="entry name" value="Winged helix-like DNA-binding domain superfamily/Winged helix DNA-binding domain"/>
    <property type="match status" value="1"/>
</dbReference>
<dbReference type="GO" id="GO:0003700">
    <property type="term" value="F:DNA-binding transcription factor activity"/>
    <property type="evidence" value="ECO:0007669"/>
    <property type="project" value="InterPro"/>
</dbReference>
<dbReference type="OrthoDB" id="8447118at2"/>
<dbReference type="EMBL" id="DMAI01000158">
    <property type="protein sequence ID" value="HAE47780.1"/>
    <property type="molecule type" value="Genomic_DNA"/>
</dbReference>
<evidence type="ECO:0000313" key="4">
    <source>
        <dbReference type="Proteomes" id="UP000075787"/>
    </source>
</evidence>
<proteinExistence type="predicted"/>
<evidence type="ECO:0000313" key="3">
    <source>
        <dbReference type="EMBL" id="KYO56995.1"/>
    </source>
</evidence>
<dbReference type="InterPro" id="IPR036390">
    <property type="entry name" value="WH_DNA-bd_sf"/>
</dbReference>
<reference evidence="3 4" key="1">
    <citation type="submission" date="2015-12" db="EMBL/GenBank/DDBJ databases">
        <title>Genome sequence of Tistrella mobilis MCCC 1A02139.</title>
        <authorList>
            <person name="Lu L."/>
            <person name="Lai Q."/>
            <person name="Shao Z."/>
            <person name="Qian P."/>
        </authorList>
    </citation>
    <scope>NUCLEOTIDE SEQUENCE [LARGE SCALE GENOMIC DNA]</scope>
    <source>
        <strain evidence="3 4">MCCC 1A02139</strain>
    </source>
</reference>
<dbReference type="InterPro" id="IPR036388">
    <property type="entry name" value="WH-like_DNA-bd_sf"/>
</dbReference>
<reference evidence="2 5" key="2">
    <citation type="journal article" date="2018" name="Nat. Biotechnol.">
        <title>A standardized bacterial taxonomy based on genome phylogeny substantially revises the tree of life.</title>
        <authorList>
            <person name="Parks D.H."/>
            <person name="Chuvochina M."/>
            <person name="Waite D.W."/>
            <person name="Rinke C."/>
            <person name="Skarshewski A."/>
            <person name="Chaumeil P.A."/>
            <person name="Hugenholtz P."/>
        </authorList>
    </citation>
    <scope>NUCLEOTIDE SEQUENCE [LARGE SCALE GENOMIC DNA]</scope>
    <source>
        <strain evidence="2">UBA8739</strain>
    </source>
</reference>
<dbReference type="SMART" id="SM00347">
    <property type="entry name" value="HTH_MARR"/>
    <property type="match status" value="1"/>
</dbReference>
<name>A0A162LT45_9PROT</name>
<dbReference type="InterPro" id="IPR000835">
    <property type="entry name" value="HTH_MarR-typ"/>
</dbReference>
<dbReference type="EMBL" id="LPZR01000034">
    <property type="protein sequence ID" value="KYO56995.1"/>
    <property type="molecule type" value="Genomic_DNA"/>
</dbReference>
<dbReference type="PROSITE" id="PS50995">
    <property type="entry name" value="HTH_MARR_2"/>
    <property type="match status" value="1"/>
</dbReference>